<dbReference type="EMBL" id="LCYC01000058">
    <property type="protein sequence ID" value="KWV72157.1"/>
    <property type="molecule type" value="Genomic_DNA"/>
</dbReference>
<dbReference type="RefSeq" id="WP_081089455.1">
    <property type="nucleotide sequence ID" value="NZ_LCYC01000058.1"/>
</dbReference>
<dbReference type="Proteomes" id="UP000063434">
    <property type="component" value="Unassembled WGS sequence"/>
</dbReference>
<sequence length="99" mass="11158">MANFVVTFRFKADSTYQGRYDSFVKKVVEIAKTHPWAETSSFYALEANETAESLCSRLYLETEFDATKDLMLIVDTKNKAKATKGEIEYPALLKAGVGF</sequence>
<reference evidence="1 2" key="1">
    <citation type="submission" date="2015-05" db="EMBL/GenBank/DDBJ databases">
        <title>A genomic and transcriptomic approach to investigate the blue pigment phenotype in Pseudomonas fluorescens.</title>
        <authorList>
            <person name="Andreani N.A."/>
            <person name="Cardazzo B."/>
        </authorList>
    </citation>
    <scope>NUCLEOTIDE SEQUENCE [LARGE SCALE GENOMIC DNA]</scope>
    <source>
        <strain evidence="1 2">Ps_40</strain>
    </source>
</reference>
<gene>
    <name evidence="1" type="ORF">PFL603g_04698</name>
</gene>
<proteinExistence type="predicted"/>
<evidence type="ECO:0000313" key="1">
    <source>
        <dbReference type="EMBL" id="KWV72157.1"/>
    </source>
</evidence>
<accession>A0A109KMZ7</accession>
<protein>
    <submittedName>
        <fullName evidence="1">Uncharacterized protein</fullName>
    </submittedName>
</protein>
<dbReference type="AlphaFoldDB" id="A0A109KMZ7"/>
<organism evidence="1 2">
    <name type="scientific">Pseudomonas fluorescens</name>
    <dbReference type="NCBI Taxonomy" id="294"/>
    <lineage>
        <taxon>Bacteria</taxon>
        <taxon>Pseudomonadati</taxon>
        <taxon>Pseudomonadota</taxon>
        <taxon>Gammaproteobacteria</taxon>
        <taxon>Pseudomonadales</taxon>
        <taxon>Pseudomonadaceae</taxon>
        <taxon>Pseudomonas</taxon>
    </lineage>
</organism>
<evidence type="ECO:0000313" key="2">
    <source>
        <dbReference type="Proteomes" id="UP000063434"/>
    </source>
</evidence>
<name>A0A109KMZ7_PSEFL</name>
<comment type="caution">
    <text evidence="1">The sequence shown here is derived from an EMBL/GenBank/DDBJ whole genome shotgun (WGS) entry which is preliminary data.</text>
</comment>
<dbReference type="PATRIC" id="fig|294.195.peg.5023"/>